<organism evidence="1 2">
    <name type="scientific">Aphis gossypii</name>
    <name type="common">Cotton aphid</name>
    <dbReference type="NCBI Taxonomy" id="80765"/>
    <lineage>
        <taxon>Eukaryota</taxon>
        <taxon>Metazoa</taxon>
        <taxon>Ecdysozoa</taxon>
        <taxon>Arthropoda</taxon>
        <taxon>Hexapoda</taxon>
        <taxon>Insecta</taxon>
        <taxon>Pterygota</taxon>
        <taxon>Neoptera</taxon>
        <taxon>Paraneoptera</taxon>
        <taxon>Hemiptera</taxon>
        <taxon>Sternorrhyncha</taxon>
        <taxon>Aphidomorpha</taxon>
        <taxon>Aphidoidea</taxon>
        <taxon>Aphididae</taxon>
        <taxon>Aphidini</taxon>
        <taxon>Aphis</taxon>
        <taxon>Aphis</taxon>
    </lineage>
</organism>
<gene>
    <name evidence="1" type="ORF">APHIGO_LOCUS1925</name>
</gene>
<protein>
    <submittedName>
        <fullName evidence="1">Uncharacterized protein</fullName>
    </submittedName>
</protein>
<dbReference type="Proteomes" id="UP001154329">
    <property type="component" value="Chromosome 1"/>
</dbReference>
<dbReference type="EMBL" id="OU899034">
    <property type="protein sequence ID" value="CAH1712259.1"/>
    <property type="molecule type" value="Genomic_DNA"/>
</dbReference>
<evidence type="ECO:0000313" key="1">
    <source>
        <dbReference type="EMBL" id="CAH1712259.1"/>
    </source>
</evidence>
<reference evidence="1" key="2">
    <citation type="submission" date="2022-10" db="EMBL/GenBank/DDBJ databases">
        <authorList>
            <consortium name="ENA_rothamsted_submissions"/>
            <consortium name="culmorum"/>
            <person name="King R."/>
        </authorList>
    </citation>
    <scope>NUCLEOTIDE SEQUENCE</scope>
</reference>
<evidence type="ECO:0000313" key="2">
    <source>
        <dbReference type="Proteomes" id="UP001154329"/>
    </source>
</evidence>
<dbReference type="AlphaFoldDB" id="A0A9P0IS35"/>
<keyword evidence="2" id="KW-1185">Reference proteome</keyword>
<proteinExistence type="predicted"/>
<name>A0A9P0IS35_APHGO</name>
<reference evidence="1" key="1">
    <citation type="submission" date="2022-02" db="EMBL/GenBank/DDBJ databases">
        <authorList>
            <person name="King R."/>
        </authorList>
    </citation>
    <scope>NUCLEOTIDE SEQUENCE</scope>
</reference>
<sequence length="161" mass="17310">MIGICSDNLDFLFGLLGQKNSLDVWQYTALGDGNTGQQFVQFLVISDGQLQMSGNDTRFLVVTGSVTGQLQNFSCQIFHDGGQVHWCSGSDTFGVVSFSQQTVDTTDRELESGTGRPGLGFTSFGFACFASSAHDCSFDKRLFGTVYVDGVCAHTDMAAVI</sequence>
<accession>A0A9P0IS35</accession>